<keyword evidence="3" id="KW-0808">Transferase</keyword>
<dbReference type="InterPro" id="IPR029044">
    <property type="entry name" value="Nucleotide-diphossugar_trans"/>
</dbReference>
<dbReference type="EMBL" id="MZMT01000062">
    <property type="protein sequence ID" value="PIO41369.1"/>
    <property type="molecule type" value="Genomic_DNA"/>
</dbReference>
<protein>
    <recommendedName>
        <fullName evidence="7">Glycosyltransferase 2-like domain-containing protein</fullName>
    </recommendedName>
</protein>
<evidence type="ECO:0000256" key="2">
    <source>
        <dbReference type="ARBA" id="ARBA00022676"/>
    </source>
</evidence>
<dbReference type="AlphaFoldDB" id="A0A2N9VPF1"/>
<feature type="transmembrane region" description="Helical" evidence="4">
    <location>
        <begin position="344"/>
        <end position="368"/>
    </location>
</feature>
<dbReference type="Pfam" id="PF13641">
    <property type="entry name" value="Glyco_tranf_2_3"/>
    <property type="match status" value="1"/>
</dbReference>
<keyword evidence="2" id="KW-0328">Glycosyltransferase</keyword>
<comment type="caution">
    <text evidence="5">The sequence shown here is derived from an EMBL/GenBank/DDBJ whole genome shotgun (WGS) entry which is preliminary data.</text>
</comment>
<dbReference type="RefSeq" id="WP_100002582.1">
    <property type="nucleotide sequence ID" value="NZ_CP017942.1"/>
</dbReference>
<accession>A0A2N9VPF1</accession>
<evidence type="ECO:0000256" key="3">
    <source>
        <dbReference type="ARBA" id="ARBA00022679"/>
    </source>
</evidence>
<keyword evidence="6" id="KW-1185">Reference proteome</keyword>
<dbReference type="PANTHER" id="PTHR43630:SF1">
    <property type="entry name" value="POLY-BETA-1,6-N-ACETYL-D-GLUCOSAMINE SYNTHASE"/>
    <property type="match status" value="1"/>
</dbReference>
<organism evidence="5 6">
    <name type="scientific">Phyllobacterium zundukense</name>
    <dbReference type="NCBI Taxonomy" id="1867719"/>
    <lineage>
        <taxon>Bacteria</taxon>
        <taxon>Pseudomonadati</taxon>
        <taxon>Pseudomonadota</taxon>
        <taxon>Alphaproteobacteria</taxon>
        <taxon>Hyphomicrobiales</taxon>
        <taxon>Phyllobacteriaceae</taxon>
        <taxon>Phyllobacterium</taxon>
    </lineage>
</organism>
<feature type="transmembrane region" description="Helical" evidence="4">
    <location>
        <begin position="318"/>
        <end position="338"/>
    </location>
</feature>
<evidence type="ECO:0008006" key="7">
    <source>
        <dbReference type="Google" id="ProtNLM"/>
    </source>
</evidence>
<comment type="similarity">
    <text evidence="1">Belongs to the glycosyltransferase 2 family.</text>
</comment>
<evidence type="ECO:0000313" key="6">
    <source>
        <dbReference type="Proteomes" id="UP000232163"/>
    </source>
</evidence>
<keyword evidence="4" id="KW-1133">Transmembrane helix</keyword>
<dbReference type="CDD" id="cd06423">
    <property type="entry name" value="CESA_like"/>
    <property type="match status" value="1"/>
</dbReference>
<keyword evidence="4" id="KW-0472">Membrane</keyword>
<sequence length="426" mass="47578">MSDLDIGLSFLLTQTVASLVAIFWYTLIFDIPRYVLPFAFTAVTMRNRSSNNATAPTLREIAPAGVSIVLIGHNEADSIGACVRSLKEQSFSDFEIVIVSDGSTDGMSKVAQEMVRNGLATCILTTGIRGGKASGTNLACEIARGDIIINIDCDCSFDRFAIEHLLIPFEDERVGAACGDIAPRNAHASVISQFQEIEYLESISVGKRFSAAINQVTCASGAFSAFRRTALRQVGGLDVGGGEDLDVTLRLRRAGWRIAYVPDAVCYTDVPTTVYNYIRQRLRWERDAVWIRFRKHRRLLNPFDPKFRLAEALHQCDFVLFNIVGTCIFPVYVAWLAINFGSLAIPILIAMQIALLILDALMLALACWTTGRPNFWRNLAFLPGYSIFMSYVMRGVRLMAYVDEWFLSGSHRDNYTPIKVRHERAW</sequence>
<dbReference type="Proteomes" id="UP000232163">
    <property type="component" value="Unassembled WGS sequence"/>
</dbReference>
<dbReference type="PANTHER" id="PTHR43630">
    <property type="entry name" value="POLY-BETA-1,6-N-ACETYL-D-GLUCOSAMINE SYNTHASE"/>
    <property type="match status" value="1"/>
</dbReference>
<dbReference type="Gene3D" id="3.90.550.10">
    <property type="entry name" value="Spore Coat Polysaccharide Biosynthesis Protein SpsA, Chain A"/>
    <property type="match status" value="1"/>
</dbReference>
<reference evidence="5 6" key="1">
    <citation type="journal article" date="2017" name="Int J Environ Stud">
        <title>Does the Miocene-Pliocene relict legume Oxytropis triphylla form nitrogen-fixing nodules with a combination of bacterial strains?</title>
        <authorList>
            <person name="Safronova V."/>
            <person name="Belimov A."/>
            <person name="Sazanova A."/>
            <person name="Kuznetsova I."/>
            <person name="Popova J."/>
            <person name="Andronov E."/>
            <person name="Verkhozina A."/>
            <person name="Tikhonovich I."/>
        </authorList>
    </citation>
    <scope>NUCLEOTIDE SEQUENCE [LARGE SCALE GENOMIC DNA]</scope>
    <source>
        <strain evidence="5 6">Tri-38</strain>
    </source>
</reference>
<dbReference type="OrthoDB" id="5291101at2"/>
<proteinExistence type="inferred from homology"/>
<evidence type="ECO:0000313" key="5">
    <source>
        <dbReference type="EMBL" id="PIO41369.1"/>
    </source>
</evidence>
<evidence type="ECO:0000256" key="1">
    <source>
        <dbReference type="ARBA" id="ARBA00006739"/>
    </source>
</evidence>
<gene>
    <name evidence="5" type="ORF">B5P45_28675</name>
</gene>
<name>A0A2N9VPF1_9HYPH</name>
<dbReference type="GO" id="GO:0016757">
    <property type="term" value="F:glycosyltransferase activity"/>
    <property type="evidence" value="ECO:0007669"/>
    <property type="project" value="UniProtKB-KW"/>
</dbReference>
<keyword evidence="4" id="KW-0812">Transmembrane</keyword>
<dbReference type="SUPFAM" id="SSF53448">
    <property type="entry name" value="Nucleotide-diphospho-sugar transferases"/>
    <property type="match status" value="1"/>
</dbReference>
<feature type="transmembrane region" description="Helical" evidence="4">
    <location>
        <begin position="6"/>
        <end position="28"/>
    </location>
</feature>
<dbReference type="KEGG" id="pht:BLM14_24160"/>
<evidence type="ECO:0000256" key="4">
    <source>
        <dbReference type="SAM" id="Phobius"/>
    </source>
</evidence>
<feature type="transmembrane region" description="Helical" evidence="4">
    <location>
        <begin position="375"/>
        <end position="393"/>
    </location>
</feature>